<dbReference type="AlphaFoldDB" id="A0A6H5I4S3"/>
<dbReference type="EMBL" id="CADCXV010000695">
    <property type="protein sequence ID" value="CAB0032958.1"/>
    <property type="molecule type" value="Genomic_DNA"/>
</dbReference>
<feature type="binding site" evidence="9">
    <location>
        <begin position="14"/>
        <end position="21"/>
    </location>
    <ligand>
        <name>ATP</name>
        <dbReference type="ChEBI" id="CHEBI:30616"/>
    </ligand>
</feature>
<dbReference type="InterPro" id="IPR033756">
    <property type="entry name" value="YlxH/NBP35"/>
</dbReference>
<dbReference type="PANTHER" id="PTHR23264:SF19">
    <property type="entry name" value="CYTOSOLIC FE-S CLUSTER ASSEMBLY FACTOR NUBP2"/>
    <property type="match status" value="1"/>
</dbReference>
<dbReference type="InterPro" id="IPR028600">
    <property type="entry name" value="NUBP2/Cfd1_eukaryotes"/>
</dbReference>
<dbReference type="GO" id="GO:0016226">
    <property type="term" value="P:iron-sulfur cluster assembly"/>
    <property type="evidence" value="ECO:0007669"/>
    <property type="project" value="UniProtKB-UniRule"/>
</dbReference>
<dbReference type="HAMAP" id="MF_03039">
    <property type="entry name" value="NUBP2"/>
    <property type="match status" value="1"/>
</dbReference>
<organism evidence="10 11">
    <name type="scientific">Trichogramma brassicae</name>
    <dbReference type="NCBI Taxonomy" id="86971"/>
    <lineage>
        <taxon>Eukaryota</taxon>
        <taxon>Metazoa</taxon>
        <taxon>Ecdysozoa</taxon>
        <taxon>Arthropoda</taxon>
        <taxon>Hexapoda</taxon>
        <taxon>Insecta</taxon>
        <taxon>Pterygota</taxon>
        <taxon>Neoptera</taxon>
        <taxon>Endopterygota</taxon>
        <taxon>Hymenoptera</taxon>
        <taxon>Apocrita</taxon>
        <taxon>Proctotrupomorpha</taxon>
        <taxon>Chalcidoidea</taxon>
        <taxon>Trichogrammatidae</taxon>
        <taxon>Trichogramma</taxon>
    </lineage>
</organism>
<dbReference type="HAMAP" id="MF_02040">
    <property type="entry name" value="Mrp_NBP35"/>
    <property type="match status" value="1"/>
</dbReference>
<dbReference type="GO" id="GO:0140663">
    <property type="term" value="F:ATP-dependent FeS chaperone activity"/>
    <property type="evidence" value="ECO:0007669"/>
    <property type="project" value="InterPro"/>
</dbReference>
<keyword evidence="8 9" id="KW-0411">Iron-sulfur</keyword>
<dbReference type="CDD" id="cd02037">
    <property type="entry name" value="Mrp_NBP35"/>
    <property type="match status" value="1"/>
</dbReference>
<dbReference type="Gene3D" id="3.40.50.300">
    <property type="entry name" value="P-loop containing nucleotide triphosphate hydrolases"/>
    <property type="match status" value="1"/>
</dbReference>
<evidence type="ECO:0000256" key="3">
    <source>
        <dbReference type="ARBA" id="ARBA00022490"/>
    </source>
</evidence>
<dbReference type="Pfam" id="PF10609">
    <property type="entry name" value="ParA"/>
    <property type="match status" value="1"/>
</dbReference>
<dbReference type="SUPFAM" id="SSF52540">
    <property type="entry name" value="P-loop containing nucleoside triphosphate hydrolases"/>
    <property type="match status" value="1"/>
</dbReference>
<protein>
    <recommendedName>
        <fullName evidence="9">Cytosolic Fe-S cluster assembly factor NUBP2 homolog</fullName>
    </recommendedName>
</protein>
<evidence type="ECO:0000256" key="6">
    <source>
        <dbReference type="ARBA" id="ARBA00022840"/>
    </source>
</evidence>
<comment type="function">
    <text evidence="9">Component of the cytosolic iron-sulfur (Fe/S) protein assembly (CIA) machinery. Required for maturation of extramitochondrial Fe-S proteins. The NUBP1-NUBP2 heterotetramer forms a Fe-S scaffold complex, mediating the de novo assembly of an Fe-S cluster and its transfer to target apoproteins.</text>
</comment>
<evidence type="ECO:0000313" key="10">
    <source>
        <dbReference type="EMBL" id="CAB0032958.1"/>
    </source>
</evidence>
<proteinExistence type="inferred from homology"/>
<keyword evidence="11" id="KW-1185">Reference proteome</keyword>
<comment type="subunit">
    <text evidence="9">Heterotetramer of 2 NUBP1 and 2 NUBP2 chains.</text>
</comment>
<dbReference type="GO" id="GO:0005829">
    <property type="term" value="C:cytosol"/>
    <property type="evidence" value="ECO:0007669"/>
    <property type="project" value="TreeGrafter"/>
</dbReference>
<dbReference type="GO" id="GO:0046872">
    <property type="term" value="F:metal ion binding"/>
    <property type="evidence" value="ECO:0007669"/>
    <property type="project" value="UniProtKB-KW"/>
</dbReference>
<dbReference type="PANTHER" id="PTHR23264">
    <property type="entry name" value="NUCLEOTIDE-BINDING PROTEIN NBP35 YEAST -RELATED"/>
    <property type="match status" value="1"/>
</dbReference>
<keyword evidence="2 9" id="KW-0004">4Fe-4S</keyword>
<keyword evidence="3 9" id="KW-0963">Cytoplasm</keyword>
<evidence type="ECO:0000256" key="1">
    <source>
        <dbReference type="ARBA" id="ARBA00004496"/>
    </source>
</evidence>
<keyword evidence="6 9" id="KW-0067">ATP-binding</keyword>
<accession>A0A6H5I4S3</accession>
<gene>
    <name evidence="10" type="ORF">TBRA_LOCUS4881</name>
</gene>
<evidence type="ECO:0000256" key="2">
    <source>
        <dbReference type="ARBA" id="ARBA00022485"/>
    </source>
</evidence>
<feature type="binding site" evidence="9">
    <location>
        <position position="216"/>
    </location>
    <ligand>
        <name>[4Fe-4S] cluster</name>
        <dbReference type="ChEBI" id="CHEBI:49883"/>
        <note>ligand shared between dimeric partners</note>
    </ligand>
</feature>
<evidence type="ECO:0000256" key="4">
    <source>
        <dbReference type="ARBA" id="ARBA00022723"/>
    </source>
</evidence>
<dbReference type="InterPro" id="IPR000808">
    <property type="entry name" value="Mrp-like_CS"/>
</dbReference>
<comment type="subcellular location">
    <subcellularLocation>
        <location evidence="1 9">Cytoplasm</location>
    </subcellularLocation>
</comment>
<dbReference type="InterPro" id="IPR019591">
    <property type="entry name" value="Mrp/NBP35_ATP-bd"/>
</dbReference>
<keyword evidence="4 9" id="KW-0479">Metal-binding</keyword>
<comment type="cofactor">
    <cofactor evidence="9">
        <name>[4Fe-4S] cluster</name>
        <dbReference type="ChEBI" id="CHEBI:49883"/>
    </cofactor>
    <text evidence="9">Binds 4 [4Fe-4S] clusters per heterotetramer. Contains two stable clusters in the N-termini of NUBP1 and two labile, bridging clusters between subunits of the NUBP1-NUBP2 heterotetramer.</text>
</comment>
<reference evidence="10 11" key="1">
    <citation type="submission" date="2020-02" db="EMBL/GenBank/DDBJ databases">
        <authorList>
            <person name="Ferguson B K."/>
        </authorList>
    </citation>
    <scope>NUCLEOTIDE SEQUENCE [LARGE SCALE GENOMIC DNA]</scope>
</reference>
<dbReference type="GO" id="GO:0051539">
    <property type="term" value="F:4 iron, 4 sulfur cluster binding"/>
    <property type="evidence" value="ECO:0007669"/>
    <property type="project" value="UniProtKB-UniRule"/>
</dbReference>
<evidence type="ECO:0000313" key="11">
    <source>
        <dbReference type="Proteomes" id="UP000479190"/>
    </source>
</evidence>
<keyword evidence="7 9" id="KW-0408">Iron</keyword>
<feature type="binding site" evidence="9">
    <location>
        <position position="219"/>
    </location>
    <ligand>
        <name>[4Fe-4S] cluster</name>
        <dbReference type="ChEBI" id="CHEBI:49883"/>
        <note>ligand shared between dimeric partners</note>
    </ligand>
</feature>
<evidence type="ECO:0000256" key="8">
    <source>
        <dbReference type="ARBA" id="ARBA00023014"/>
    </source>
</evidence>
<evidence type="ECO:0000256" key="5">
    <source>
        <dbReference type="ARBA" id="ARBA00022741"/>
    </source>
</evidence>
<evidence type="ECO:0000256" key="9">
    <source>
        <dbReference type="HAMAP-Rule" id="MF_03039"/>
    </source>
</evidence>
<evidence type="ECO:0000256" key="7">
    <source>
        <dbReference type="ARBA" id="ARBA00023004"/>
    </source>
</evidence>
<name>A0A6H5I4S3_9HYME</name>
<dbReference type="PROSITE" id="PS01215">
    <property type="entry name" value="MRP"/>
    <property type="match status" value="1"/>
</dbReference>
<sequence>MLDGVKHIYLVLSGKGGVGKSTVSSQLALALKEAGFRVGLLDIDLCGPSIPYLLNLEDKDVHQSDEGYKNINLFYKIQWTVLLNIFLMEIVLVYRWVPVYTDNDQTLAVMSIGFLLKNRNDSVVWRGPKKTSMIRQFLTDVAWQDIDYLIIDTPPGTSDEHITVMENLQTVKCDGAIIVTTPQAVAIDDVIKEITFCKKTGIPIVGIVENMSGFVCPTCSECTNIFSSDGGISLSEITKVPFLTKIPIDPTIGKFADKSQSIMKNFPDSPGAKAFTQLLEQITKSKEA</sequence>
<dbReference type="FunFam" id="3.40.50.300:FF:002304">
    <property type="entry name" value="Nucleotide binding protein 2"/>
    <property type="match status" value="1"/>
</dbReference>
<dbReference type="GO" id="GO:0005524">
    <property type="term" value="F:ATP binding"/>
    <property type="evidence" value="ECO:0007669"/>
    <property type="project" value="UniProtKB-KW"/>
</dbReference>
<keyword evidence="5 9" id="KW-0547">Nucleotide-binding</keyword>
<dbReference type="OrthoDB" id="1741334at2759"/>
<dbReference type="InterPro" id="IPR027417">
    <property type="entry name" value="P-loop_NTPase"/>
</dbReference>
<comment type="similarity">
    <text evidence="9">Belongs to the Mrp/NBP35 ATP-binding proteins family. NUBP2/CFD1 subfamily.</text>
</comment>
<dbReference type="Proteomes" id="UP000479190">
    <property type="component" value="Unassembled WGS sequence"/>
</dbReference>